<dbReference type="InterPro" id="IPR028846">
    <property type="entry name" value="Recoverin"/>
</dbReference>
<evidence type="ECO:0000256" key="17">
    <source>
        <dbReference type="ARBA" id="ARBA00023136"/>
    </source>
</evidence>
<keyword evidence="13" id="KW-0106">Calcium</keyword>
<dbReference type="PANTHER" id="PTHR23055">
    <property type="entry name" value="CALCIUM BINDING PROTEINS"/>
    <property type="match status" value="1"/>
</dbReference>
<keyword evidence="6" id="KW-1003">Cell membrane</keyword>
<feature type="region of interest" description="Disordered" evidence="21">
    <location>
        <begin position="55"/>
        <end position="78"/>
    </location>
</feature>
<dbReference type="GO" id="GO:0008076">
    <property type="term" value="C:voltage-gated potassium channel complex"/>
    <property type="evidence" value="ECO:0007669"/>
    <property type="project" value="TreeGrafter"/>
</dbReference>
<reference evidence="23" key="2">
    <citation type="submission" date="2025-09" db="UniProtKB">
        <authorList>
            <consortium name="Ensembl"/>
        </authorList>
    </citation>
    <scope>IDENTIFICATION</scope>
</reference>
<keyword evidence="12" id="KW-0631">Potassium channel</keyword>
<dbReference type="GO" id="GO:0005267">
    <property type="term" value="F:potassium channel activity"/>
    <property type="evidence" value="ECO:0007669"/>
    <property type="project" value="UniProtKB-KW"/>
</dbReference>
<keyword evidence="17" id="KW-0472">Membrane</keyword>
<dbReference type="Proteomes" id="UP000694427">
    <property type="component" value="Unplaced"/>
</dbReference>
<evidence type="ECO:0000256" key="13">
    <source>
        <dbReference type="ARBA" id="ARBA00022837"/>
    </source>
</evidence>
<dbReference type="Pfam" id="PF13499">
    <property type="entry name" value="EF-hand_7"/>
    <property type="match status" value="1"/>
</dbReference>
<name>A0A8C1JHV1_CYPCA</name>
<protein>
    <recommendedName>
        <fullName evidence="20">Kv channel-interacting protein 4</fullName>
    </recommendedName>
</protein>
<feature type="region of interest" description="Disordered" evidence="21">
    <location>
        <begin position="1"/>
        <end position="42"/>
    </location>
</feature>
<evidence type="ECO:0000256" key="14">
    <source>
        <dbReference type="ARBA" id="ARBA00022882"/>
    </source>
</evidence>
<keyword evidence="8" id="KW-0633">Potassium transport</keyword>
<keyword evidence="14" id="KW-0851">Voltage-gated channel</keyword>
<keyword evidence="19" id="KW-0407">Ion channel</keyword>
<evidence type="ECO:0000256" key="12">
    <source>
        <dbReference type="ARBA" id="ARBA00022826"/>
    </source>
</evidence>
<reference evidence="23" key="1">
    <citation type="submission" date="2025-08" db="UniProtKB">
        <authorList>
            <consortium name="Ensembl"/>
        </authorList>
    </citation>
    <scope>IDENTIFICATION</scope>
</reference>
<evidence type="ECO:0000256" key="9">
    <source>
        <dbReference type="ARBA" id="ARBA00022553"/>
    </source>
</evidence>
<feature type="domain" description="EF-hand" evidence="22">
    <location>
        <begin position="136"/>
        <end position="171"/>
    </location>
</feature>
<dbReference type="AlphaFoldDB" id="A0A8C1JHV1"/>
<evidence type="ECO:0000256" key="19">
    <source>
        <dbReference type="ARBA" id="ARBA00023303"/>
    </source>
</evidence>
<evidence type="ECO:0000256" key="18">
    <source>
        <dbReference type="ARBA" id="ARBA00023140"/>
    </source>
</evidence>
<dbReference type="Pfam" id="PF13833">
    <property type="entry name" value="EF-hand_8"/>
    <property type="match status" value="1"/>
</dbReference>
<proteinExistence type="inferred from homology"/>
<dbReference type="PROSITE" id="PS50222">
    <property type="entry name" value="EF_HAND_2"/>
    <property type="match status" value="3"/>
</dbReference>
<evidence type="ECO:0000259" key="22">
    <source>
        <dbReference type="PROSITE" id="PS50222"/>
    </source>
</evidence>
<accession>A0A8C1JHV1</accession>
<keyword evidence="18" id="KW-0576">Peroxisome</keyword>
<keyword evidence="24" id="KW-1185">Reference proteome</keyword>
<dbReference type="FunFam" id="1.10.238.10:FF:000043">
    <property type="entry name" value="Kv channel-interacting protein 1 isoform 2"/>
    <property type="match status" value="1"/>
</dbReference>
<evidence type="ECO:0000256" key="7">
    <source>
        <dbReference type="ARBA" id="ARBA00022490"/>
    </source>
</evidence>
<evidence type="ECO:0000256" key="15">
    <source>
        <dbReference type="ARBA" id="ARBA00022958"/>
    </source>
</evidence>
<dbReference type="InterPro" id="IPR002048">
    <property type="entry name" value="EF_hand_dom"/>
</dbReference>
<feature type="compositionally biased region" description="Low complexity" evidence="21">
    <location>
        <begin position="21"/>
        <end position="33"/>
    </location>
</feature>
<dbReference type="Gene3D" id="1.10.238.10">
    <property type="entry name" value="EF-hand"/>
    <property type="match status" value="1"/>
</dbReference>
<sequence length="266" mass="30449">MKSTLTARARLSGDAHPRLHQAASAEAQQSQSAPINARHTERKLETNTIIAMEKKLDKVDTSSSSSGRTKDSVEDELELSAARHRPEALEQLEAQTRFSRKELQILYRGFKNECPSGVVNEDTFKEIYSQFFPQGDASTYAHFLFDAFDTDHNGSVSFEDFVMGLSILLRGTVQEKLNWAFNLYDINKDGYVTKEEMLDIIKSIYDMMGKCTYPTLKEETPRQHVEIFFQKMDKNRDGVVTIDEFIDCCQNDENIMKSMQLFENVI</sequence>
<evidence type="ECO:0000256" key="5">
    <source>
        <dbReference type="ARBA" id="ARBA00022448"/>
    </source>
</evidence>
<keyword evidence="11" id="KW-0677">Repeat</keyword>
<dbReference type="InterPro" id="IPR011992">
    <property type="entry name" value="EF-hand-dom_pair"/>
</dbReference>
<dbReference type="Ensembl" id="ENSCCRT00010034946.1">
    <property type="protein sequence ID" value="ENSCCRP00010031848.1"/>
    <property type="gene ID" value="ENSCCRG00010013319.1"/>
</dbReference>
<keyword evidence="5" id="KW-0813">Transport</keyword>
<evidence type="ECO:0000256" key="16">
    <source>
        <dbReference type="ARBA" id="ARBA00023065"/>
    </source>
</evidence>
<evidence type="ECO:0000313" key="24">
    <source>
        <dbReference type="Proteomes" id="UP000694427"/>
    </source>
</evidence>
<dbReference type="PANTHER" id="PTHR23055:SF30">
    <property type="entry name" value="KV CHANNEL-INTERACTING PROTEIN 4"/>
    <property type="match status" value="1"/>
</dbReference>
<dbReference type="GO" id="GO:0005509">
    <property type="term" value="F:calcium ion binding"/>
    <property type="evidence" value="ECO:0007669"/>
    <property type="project" value="InterPro"/>
</dbReference>
<evidence type="ECO:0000256" key="20">
    <source>
        <dbReference type="ARBA" id="ARBA00040738"/>
    </source>
</evidence>
<dbReference type="GO" id="GO:0015459">
    <property type="term" value="F:potassium channel regulator activity"/>
    <property type="evidence" value="ECO:0007669"/>
    <property type="project" value="TreeGrafter"/>
</dbReference>
<evidence type="ECO:0000256" key="11">
    <source>
        <dbReference type="ARBA" id="ARBA00022737"/>
    </source>
</evidence>
<dbReference type="InterPro" id="IPR018247">
    <property type="entry name" value="EF_Hand_1_Ca_BS"/>
</dbReference>
<organism evidence="23 24">
    <name type="scientific">Cyprinus carpio</name>
    <name type="common">Common carp</name>
    <dbReference type="NCBI Taxonomy" id="7962"/>
    <lineage>
        <taxon>Eukaryota</taxon>
        <taxon>Metazoa</taxon>
        <taxon>Chordata</taxon>
        <taxon>Craniata</taxon>
        <taxon>Vertebrata</taxon>
        <taxon>Euteleostomi</taxon>
        <taxon>Actinopterygii</taxon>
        <taxon>Neopterygii</taxon>
        <taxon>Teleostei</taxon>
        <taxon>Ostariophysi</taxon>
        <taxon>Cypriniformes</taxon>
        <taxon>Cyprinidae</taxon>
        <taxon>Cyprininae</taxon>
        <taxon>Cyprinus</taxon>
    </lineage>
</organism>
<evidence type="ECO:0000256" key="21">
    <source>
        <dbReference type="SAM" id="MobiDB-lite"/>
    </source>
</evidence>
<evidence type="ECO:0000256" key="8">
    <source>
        <dbReference type="ARBA" id="ARBA00022538"/>
    </source>
</evidence>
<dbReference type="PROSITE" id="PS00018">
    <property type="entry name" value="EF_HAND_1"/>
    <property type="match status" value="3"/>
</dbReference>
<dbReference type="SMART" id="SM00054">
    <property type="entry name" value="EFh"/>
    <property type="match status" value="3"/>
</dbReference>
<evidence type="ECO:0000256" key="3">
    <source>
        <dbReference type="ARBA" id="ARBA00004496"/>
    </source>
</evidence>
<evidence type="ECO:0000256" key="4">
    <source>
        <dbReference type="ARBA" id="ARBA00006049"/>
    </source>
</evidence>
<dbReference type="GO" id="GO:0005777">
    <property type="term" value="C:peroxisome"/>
    <property type="evidence" value="ECO:0007669"/>
    <property type="project" value="UniProtKB-SubCell"/>
</dbReference>
<evidence type="ECO:0000256" key="1">
    <source>
        <dbReference type="ARBA" id="ARBA00004202"/>
    </source>
</evidence>
<dbReference type="CDD" id="cd00051">
    <property type="entry name" value="EFh"/>
    <property type="match status" value="2"/>
</dbReference>
<evidence type="ECO:0000256" key="6">
    <source>
        <dbReference type="ARBA" id="ARBA00022475"/>
    </source>
</evidence>
<dbReference type="PRINTS" id="PR00450">
    <property type="entry name" value="RECOVERIN"/>
</dbReference>
<evidence type="ECO:0000256" key="2">
    <source>
        <dbReference type="ARBA" id="ARBA00004275"/>
    </source>
</evidence>
<comment type="similarity">
    <text evidence="4">Belongs to the recoverin family.</text>
</comment>
<keyword evidence="10" id="KW-0479">Metal-binding</keyword>
<keyword evidence="7" id="KW-0963">Cytoplasm</keyword>
<feature type="domain" description="EF-hand" evidence="22">
    <location>
        <begin position="172"/>
        <end position="207"/>
    </location>
</feature>
<evidence type="ECO:0000313" key="23">
    <source>
        <dbReference type="Ensembl" id="ENSCCRP00010031848.1"/>
    </source>
</evidence>
<evidence type="ECO:0000256" key="10">
    <source>
        <dbReference type="ARBA" id="ARBA00022723"/>
    </source>
</evidence>
<keyword evidence="15" id="KW-0630">Potassium</keyword>
<dbReference type="SUPFAM" id="SSF47473">
    <property type="entry name" value="EF-hand"/>
    <property type="match status" value="1"/>
</dbReference>
<keyword evidence="9" id="KW-0597">Phosphoprotein</keyword>
<comment type="subcellular location">
    <subcellularLocation>
        <location evidence="1">Cell membrane</location>
        <topology evidence="1">Peripheral membrane protein</topology>
    </subcellularLocation>
    <subcellularLocation>
        <location evidence="3">Cytoplasm</location>
    </subcellularLocation>
    <subcellularLocation>
        <location evidence="2">Peroxisome</location>
    </subcellularLocation>
</comment>
<keyword evidence="16" id="KW-0406">Ion transport</keyword>
<feature type="domain" description="EF-hand" evidence="22">
    <location>
        <begin position="220"/>
        <end position="255"/>
    </location>
</feature>
<dbReference type="GO" id="GO:1901379">
    <property type="term" value="P:regulation of potassium ion transmembrane transport"/>
    <property type="evidence" value="ECO:0007669"/>
    <property type="project" value="TreeGrafter"/>
</dbReference>